<gene>
    <name evidence="10" type="primary">LOC110570174</name>
</gene>
<keyword evidence="9" id="KW-1185">Reference proteome</keyword>
<evidence type="ECO:0000313" key="10">
    <source>
        <dbReference type="RefSeq" id="XP_044770270.1"/>
    </source>
</evidence>
<protein>
    <recommendedName>
        <fullName evidence="8">40S ribosomal protein S21</fullName>
    </recommendedName>
</protein>
<evidence type="ECO:0000256" key="3">
    <source>
        <dbReference type="ARBA" id="ARBA00010228"/>
    </source>
</evidence>
<comment type="similarity">
    <text evidence="3 8">Belongs to the eukaryotic ribosomal protein eS21 family.</text>
</comment>
<dbReference type="AlphaFoldDB" id="A0A8M1MB58"/>
<dbReference type="GO" id="GO:0003735">
    <property type="term" value="F:structural constituent of ribosome"/>
    <property type="evidence" value="ECO:0007669"/>
    <property type="project" value="InterPro"/>
</dbReference>
<organism evidence="9 10">
    <name type="scientific">Neomonachus schauinslandi</name>
    <name type="common">Hawaiian monk seal</name>
    <name type="synonym">Monachus schauinslandi</name>
    <dbReference type="NCBI Taxonomy" id="29088"/>
    <lineage>
        <taxon>Eukaryota</taxon>
        <taxon>Metazoa</taxon>
        <taxon>Chordata</taxon>
        <taxon>Craniata</taxon>
        <taxon>Vertebrata</taxon>
        <taxon>Euteleostomi</taxon>
        <taxon>Mammalia</taxon>
        <taxon>Eutheria</taxon>
        <taxon>Laurasiatheria</taxon>
        <taxon>Carnivora</taxon>
        <taxon>Caniformia</taxon>
        <taxon>Pinnipedia</taxon>
        <taxon>Phocidae</taxon>
        <taxon>Monachinae</taxon>
        <taxon>Monachini</taxon>
        <taxon>Neomonachus</taxon>
    </lineage>
</organism>
<evidence type="ECO:0000256" key="7">
    <source>
        <dbReference type="ARBA" id="ARBA00045746"/>
    </source>
</evidence>
<keyword evidence="6 8" id="KW-0687">Ribonucleoprotein</keyword>
<comment type="subcellular location">
    <subcellularLocation>
        <location evidence="2">Cytoplasm</location>
        <location evidence="2">Cytosol</location>
    </subcellularLocation>
    <subcellularLocation>
        <location evidence="1">Rough endoplasmic reticulum</location>
    </subcellularLocation>
</comment>
<dbReference type="KEGG" id="nsu:110570174"/>
<reference evidence="10" key="1">
    <citation type="submission" date="2025-08" db="UniProtKB">
        <authorList>
            <consortium name="RefSeq"/>
        </authorList>
    </citation>
    <scope>IDENTIFICATION</scope>
    <source>
        <tissue evidence="10">Blood</tissue>
    </source>
</reference>
<evidence type="ECO:0000256" key="6">
    <source>
        <dbReference type="ARBA" id="ARBA00023274"/>
    </source>
</evidence>
<accession>A0A8M1MB58</accession>
<dbReference type="RefSeq" id="XP_044770270.1">
    <property type="nucleotide sequence ID" value="XM_044914335.1"/>
</dbReference>
<dbReference type="PANTHER" id="PTHR10442">
    <property type="entry name" value="40S RIBOSOMAL PROTEIN S21"/>
    <property type="match status" value="1"/>
</dbReference>
<evidence type="ECO:0000256" key="2">
    <source>
        <dbReference type="ARBA" id="ARBA00004514"/>
    </source>
</evidence>
<dbReference type="Gene3D" id="3.30.1230.20">
    <property type="match status" value="1"/>
</dbReference>
<proteinExistence type="inferred from homology"/>
<dbReference type="InterPro" id="IPR038579">
    <property type="entry name" value="Ribosomal_eS21_sf"/>
</dbReference>
<dbReference type="InterPro" id="IPR001931">
    <property type="entry name" value="Ribosomal_eS21"/>
</dbReference>
<evidence type="ECO:0000256" key="5">
    <source>
        <dbReference type="ARBA" id="ARBA00022980"/>
    </source>
</evidence>
<sequence length="94" mass="10814">MQNDTHELMHLYLPWKRSPSNRIIHTKDHASIQMNVAEVDQVIGRFNGQFKTSTICGAIRKIGESNDSILRLAKAHGIISKDWRGSRMWDSCHK</sequence>
<evidence type="ECO:0000256" key="8">
    <source>
        <dbReference type="PIRNR" id="PIRNR002148"/>
    </source>
</evidence>
<dbReference type="GO" id="GO:0006412">
    <property type="term" value="P:translation"/>
    <property type="evidence" value="ECO:0007669"/>
    <property type="project" value="InterPro"/>
</dbReference>
<keyword evidence="5 8" id="KW-0689">Ribosomal protein</keyword>
<evidence type="ECO:0000313" key="9">
    <source>
        <dbReference type="Proteomes" id="UP000248481"/>
    </source>
</evidence>
<dbReference type="GO" id="GO:0005791">
    <property type="term" value="C:rough endoplasmic reticulum"/>
    <property type="evidence" value="ECO:0007669"/>
    <property type="project" value="UniProtKB-SubCell"/>
</dbReference>
<dbReference type="PIRSF" id="PIRSF002148">
    <property type="entry name" value="Ribosomal_S21e"/>
    <property type="match status" value="1"/>
</dbReference>
<evidence type="ECO:0000256" key="1">
    <source>
        <dbReference type="ARBA" id="ARBA00004427"/>
    </source>
</evidence>
<dbReference type="GO" id="GO:1990904">
    <property type="term" value="C:ribonucleoprotein complex"/>
    <property type="evidence" value="ECO:0007669"/>
    <property type="project" value="UniProtKB-KW"/>
</dbReference>
<dbReference type="FunFam" id="3.30.1230.20:FF:000001">
    <property type="entry name" value="40S ribosomal protein S21"/>
    <property type="match status" value="1"/>
</dbReference>
<dbReference type="Pfam" id="PF01249">
    <property type="entry name" value="Ribosomal_S21e"/>
    <property type="match status" value="1"/>
</dbReference>
<dbReference type="GeneID" id="110570174"/>
<name>A0A8M1MB58_NEOSC</name>
<evidence type="ECO:0000256" key="4">
    <source>
        <dbReference type="ARBA" id="ARBA00011542"/>
    </source>
</evidence>
<dbReference type="GO" id="GO:0022626">
    <property type="term" value="C:cytosolic ribosome"/>
    <property type="evidence" value="ECO:0007669"/>
    <property type="project" value="UniProtKB-ARBA"/>
</dbReference>
<comment type="subunit">
    <text evidence="4">Component of the 40S small ribosomal subunit.</text>
</comment>
<dbReference type="Proteomes" id="UP000248481">
    <property type="component" value="Chromosome 4"/>
</dbReference>
<comment type="function">
    <text evidence="7">Component of the small ribosomal subunit. The ribosome is a large ribonucleoprotein complex responsible for the synthesis of proteins in the cell.</text>
</comment>